<comment type="caution">
    <text evidence="3">The sequence shown here is derived from an EMBL/GenBank/DDBJ whole genome shotgun (WGS) entry which is preliminary data.</text>
</comment>
<evidence type="ECO:0000256" key="1">
    <source>
        <dbReference type="SAM" id="SignalP"/>
    </source>
</evidence>
<accession>A0A0R1QKR0</accession>
<dbReference type="OrthoDB" id="2269930at2"/>
<protein>
    <recommendedName>
        <fullName evidence="2">S-layer protein C-terminal domain-containing protein</fullName>
    </recommendedName>
</protein>
<reference evidence="3 4" key="1">
    <citation type="journal article" date="2015" name="Genome Announc.">
        <title>Expanding the biotechnology potential of lactobacilli through comparative genomics of 213 strains and associated genera.</title>
        <authorList>
            <person name="Sun Z."/>
            <person name="Harris H.M."/>
            <person name="McCann A."/>
            <person name="Guo C."/>
            <person name="Argimon S."/>
            <person name="Zhang W."/>
            <person name="Yang X."/>
            <person name="Jeffery I.B."/>
            <person name="Cooney J.C."/>
            <person name="Kagawa T.F."/>
            <person name="Liu W."/>
            <person name="Song Y."/>
            <person name="Salvetti E."/>
            <person name="Wrobel A."/>
            <person name="Rasinkangas P."/>
            <person name="Parkhill J."/>
            <person name="Rea M.C."/>
            <person name="O'Sullivan O."/>
            <person name="Ritari J."/>
            <person name="Douillard F.P."/>
            <person name="Paul Ross R."/>
            <person name="Yang R."/>
            <person name="Briner A.E."/>
            <person name="Felis G.E."/>
            <person name="de Vos W.M."/>
            <person name="Barrangou R."/>
            <person name="Klaenhammer T.R."/>
            <person name="Caufield P.W."/>
            <person name="Cui Y."/>
            <person name="Zhang H."/>
            <person name="O'Toole P.W."/>
        </authorList>
    </citation>
    <scope>NUCLEOTIDE SEQUENCE [LARGE SCALE GENOMIC DNA]</scope>
    <source>
        <strain evidence="3 4">DSM 14500</strain>
    </source>
</reference>
<organism evidence="3 4">
    <name type="scientific">Companilactobacillus mindensis DSM 14500</name>
    <dbReference type="NCBI Taxonomy" id="1423770"/>
    <lineage>
        <taxon>Bacteria</taxon>
        <taxon>Bacillati</taxon>
        <taxon>Bacillota</taxon>
        <taxon>Bacilli</taxon>
        <taxon>Lactobacillales</taxon>
        <taxon>Lactobacillaceae</taxon>
        <taxon>Companilactobacillus</taxon>
    </lineage>
</organism>
<evidence type="ECO:0000259" key="2">
    <source>
        <dbReference type="Pfam" id="PF03217"/>
    </source>
</evidence>
<feature type="domain" description="S-layer protein C-terminal" evidence="2">
    <location>
        <begin position="248"/>
        <end position="293"/>
    </location>
</feature>
<dbReference type="RefSeq" id="WP_057887404.1">
    <property type="nucleotide sequence ID" value="NZ_AZEZ01000015.1"/>
</dbReference>
<dbReference type="PATRIC" id="fig|1423770.3.peg.493"/>
<evidence type="ECO:0000313" key="3">
    <source>
        <dbReference type="EMBL" id="KRL45359.1"/>
    </source>
</evidence>
<feature type="signal peptide" evidence="1">
    <location>
        <begin position="1"/>
        <end position="19"/>
    </location>
</feature>
<keyword evidence="1" id="KW-0732">Signal</keyword>
<name>A0A0R1QKR0_9LACO</name>
<dbReference type="AlphaFoldDB" id="A0A0R1QKR0"/>
<gene>
    <name evidence="3" type="ORF">FD29_GL000488</name>
</gene>
<dbReference type="EMBL" id="AZEZ01000015">
    <property type="protein sequence ID" value="KRL45359.1"/>
    <property type="molecule type" value="Genomic_DNA"/>
</dbReference>
<dbReference type="Pfam" id="PF03217">
    <property type="entry name" value="SlpA"/>
    <property type="match status" value="2"/>
</dbReference>
<feature type="domain" description="S-layer protein C-terminal" evidence="2">
    <location>
        <begin position="329"/>
        <end position="378"/>
    </location>
</feature>
<feature type="chain" id="PRO_5038410412" description="S-layer protein C-terminal domain-containing protein" evidence="1">
    <location>
        <begin position="20"/>
        <end position="382"/>
    </location>
</feature>
<proteinExistence type="predicted"/>
<dbReference type="InterPro" id="IPR024968">
    <property type="entry name" value="SlpA_C_lactobacillus"/>
</dbReference>
<keyword evidence="4" id="KW-1185">Reference proteome</keyword>
<dbReference type="STRING" id="1423770.FD29_GL000488"/>
<dbReference type="Proteomes" id="UP000050872">
    <property type="component" value="Unassembled WGS sequence"/>
</dbReference>
<sequence length="382" mass="40831">MKKSTLLLSGILISSMAFGTVITPNTVHADGTAATQAEQTTTSVRYYLRGESSGTLGKPFAMKDVTGTIGTPITDVPNGYVIIKGANFSATEPNSIVEIAKKASATVNYIDPNGNILKTETINGGEGSYYSLTSDLPTGYYWDNDSESGITLVDGKEYNLPVSESITNKIIFKTADNTEVGQTTIRSNAVGDVIYLSNNQLPSGYSTDDNAVTLQNQDNTQVVTVYKNPSNVTAFNGVVTVNKNVYGAYLYDIKGNQVGNRVLGGGSAWKVSRKMTLNNKEYYQVSTNEWIPADLVTVTSQGSVNNSIDGNNTVKASDVSTVTIKNVGSKGAALYKANGDLVGTRSLASNSPWFTDKMATINGVQMYRVSTDEWVPASLITK</sequence>
<evidence type="ECO:0000313" key="4">
    <source>
        <dbReference type="Proteomes" id="UP000050872"/>
    </source>
</evidence>